<dbReference type="VEuPathDB" id="VectorBase:GAUT034960"/>
<evidence type="ECO:0000256" key="5">
    <source>
        <dbReference type="ARBA" id="ARBA00023274"/>
    </source>
</evidence>
<evidence type="ECO:0000256" key="8">
    <source>
        <dbReference type="ARBA" id="ARBA00062683"/>
    </source>
</evidence>
<keyword evidence="3 9" id="KW-0689">Ribosomal protein</keyword>
<evidence type="ECO:0000256" key="7">
    <source>
        <dbReference type="ARBA" id="ARBA00041606"/>
    </source>
</evidence>
<dbReference type="InterPro" id="IPR020568">
    <property type="entry name" value="Ribosomal_Su5_D2-typ_SF"/>
</dbReference>
<dbReference type="InterPro" id="IPR000851">
    <property type="entry name" value="Ribosomal_uS5"/>
</dbReference>
<evidence type="ECO:0000313" key="12">
    <source>
        <dbReference type="EnsemblMetazoa" id="GAUT034960-PA"/>
    </source>
</evidence>
<evidence type="ECO:0000259" key="11">
    <source>
        <dbReference type="PROSITE" id="PS50881"/>
    </source>
</evidence>
<evidence type="ECO:0000256" key="2">
    <source>
        <dbReference type="ARBA" id="ARBA00008945"/>
    </source>
</evidence>
<dbReference type="FunFam" id="3.30.230.10:FF:000002">
    <property type="entry name" value="30S ribosomal protein S5"/>
    <property type="match status" value="1"/>
</dbReference>
<evidence type="ECO:0000256" key="6">
    <source>
        <dbReference type="ARBA" id="ARBA00039335"/>
    </source>
</evidence>
<dbReference type="PROSITE" id="PS50881">
    <property type="entry name" value="S5_DSRBD"/>
    <property type="match status" value="1"/>
</dbReference>
<evidence type="ECO:0000256" key="1">
    <source>
        <dbReference type="ARBA" id="ARBA00004173"/>
    </source>
</evidence>
<dbReference type="Proteomes" id="UP000078200">
    <property type="component" value="Unassembled WGS sequence"/>
</dbReference>
<dbReference type="GO" id="GO:0005763">
    <property type="term" value="C:mitochondrial small ribosomal subunit"/>
    <property type="evidence" value="ECO:0007669"/>
    <property type="project" value="UniProtKB-ARBA"/>
</dbReference>
<comment type="subcellular location">
    <subcellularLocation>
        <location evidence="1">Mitochondrion</location>
    </subcellularLocation>
</comment>
<dbReference type="SUPFAM" id="SSF54768">
    <property type="entry name" value="dsRNA-binding domain-like"/>
    <property type="match status" value="1"/>
</dbReference>
<keyword evidence="4" id="KW-0496">Mitochondrion</keyword>
<evidence type="ECO:0000256" key="10">
    <source>
        <dbReference type="RuleBase" id="RU003823"/>
    </source>
</evidence>
<reference evidence="12" key="1">
    <citation type="submission" date="2020-05" db="UniProtKB">
        <authorList>
            <consortium name="EnsemblMetazoa"/>
        </authorList>
    </citation>
    <scope>IDENTIFICATION</scope>
    <source>
        <strain evidence="12">TTRI</strain>
    </source>
</reference>
<dbReference type="Gene3D" id="3.30.160.20">
    <property type="match status" value="1"/>
</dbReference>
<dbReference type="EnsemblMetazoa" id="GAUT034960-RA">
    <property type="protein sequence ID" value="GAUT034960-PA"/>
    <property type="gene ID" value="GAUT034960"/>
</dbReference>
<dbReference type="InterPro" id="IPR013810">
    <property type="entry name" value="Ribosomal_uS5_N"/>
</dbReference>
<evidence type="ECO:0000256" key="9">
    <source>
        <dbReference type="PROSITE-ProRule" id="PRU00268"/>
    </source>
</evidence>
<feature type="domain" description="S5 DRBM" evidence="11">
    <location>
        <begin position="187"/>
        <end position="233"/>
    </location>
</feature>
<dbReference type="AlphaFoldDB" id="A0A1A9VEQ0"/>
<comment type="similarity">
    <text evidence="2 10">Belongs to the universal ribosomal protein uS5 family.</text>
</comment>
<protein>
    <recommendedName>
        <fullName evidence="6">Small ribosomal subunit protein uS5m</fullName>
    </recommendedName>
    <alternativeName>
        <fullName evidence="7">28S ribosomal protein S5, mitochondrial</fullName>
    </alternativeName>
</protein>
<dbReference type="Pfam" id="PF00333">
    <property type="entry name" value="Ribosomal_S5"/>
    <property type="match status" value="1"/>
</dbReference>
<evidence type="ECO:0000256" key="4">
    <source>
        <dbReference type="ARBA" id="ARBA00023128"/>
    </source>
</evidence>
<dbReference type="Pfam" id="PF03719">
    <property type="entry name" value="Ribosomal_S5_C"/>
    <property type="match status" value="1"/>
</dbReference>
<dbReference type="FunFam" id="3.30.160.20:FF:000022">
    <property type="entry name" value="28S ribosomal protein S5, mitochondrial"/>
    <property type="match status" value="1"/>
</dbReference>
<accession>A0A1A9VEQ0</accession>
<evidence type="ECO:0000256" key="3">
    <source>
        <dbReference type="ARBA" id="ARBA00022980"/>
    </source>
</evidence>
<dbReference type="InterPro" id="IPR014721">
    <property type="entry name" value="Ribsml_uS5_D2-typ_fold_subgr"/>
</dbReference>
<name>A0A1A9VEQ0_GLOAU</name>
<dbReference type="GO" id="GO:0003735">
    <property type="term" value="F:structural constituent of ribosome"/>
    <property type="evidence" value="ECO:0007669"/>
    <property type="project" value="UniProtKB-UniRule"/>
</dbReference>
<comment type="subunit">
    <text evidence="8">Component of the mitochondrial ribosome small subunit (28S) which comprises a 12S rRNA and about 30 distinct proteins.</text>
</comment>
<dbReference type="PANTHER" id="PTHR48277">
    <property type="entry name" value="MITOCHONDRIAL RIBOSOMAL PROTEIN S5"/>
    <property type="match status" value="1"/>
</dbReference>
<evidence type="ECO:0000313" key="13">
    <source>
        <dbReference type="Proteomes" id="UP000078200"/>
    </source>
</evidence>
<dbReference type="STRING" id="7395.A0A1A9VEQ0"/>
<dbReference type="Pfam" id="PF21251">
    <property type="entry name" value="Ribosomal_uS5m_N"/>
    <property type="match status" value="1"/>
</dbReference>
<dbReference type="GO" id="GO:0005743">
    <property type="term" value="C:mitochondrial inner membrane"/>
    <property type="evidence" value="ECO:0007669"/>
    <property type="project" value="UniProtKB-ARBA"/>
</dbReference>
<proteinExistence type="inferred from homology"/>
<dbReference type="GO" id="GO:0003723">
    <property type="term" value="F:RNA binding"/>
    <property type="evidence" value="ECO:0007669"/>
    <property type="project" value="InterPro"/>
</dbReference>
<keyword evidence="13" id="KW-1185">Reference proteome</keyword>
<dbReference type="InterPro" id="IPR005324">
    <property type="entry name" value="Ribosomal_uS5_C"/>
</dbReference>
<sequence length="422" mass="47585">MSGLILNFTKLFGRSPTQIKLKTSCTLFPYLNIQRNTSFFNKLPAADLWRGVTAVSNAGKKRGRGKGSGKKIAKDLNRGQIIGFGKKNMLWPGLNAPIIRGKELLQQKALPEDSTSIEREKNILKLRDSIGGFRVMKINPIDRGWSGTKMAGRSIGTPDPVGEETFDGFDTRVLENKIVFIMKGNMGRRRRFSVMSVTGNGCGLAGFTTSKAPDMRSALRKAKNRASQKLMSFELCENRTVFHDFFCAFGKTKIFVSKKPEGYGLCCHRAIRTICKVVGIKDLHAKIEGSTNLQHIVKAFFIGLLKQKTHHQLAEEKQMHVVEFNTLQNNFPRVVASPTICRKQNDIGKDEVIDFTQYVLGDKIVLKKKKFPPFYANTTGYKLYLKKQEHFRNQDKVRIDMLVHAGKLTSFLTNKENTNVKT</sequence>
<dbReference type="GO" id="GO:0006412">
    <property type="term" value="P:translation"/>
    <property type="evidence" value="ECO:0007669"/>
    <property type="project" value="InterPro"/>
</dbReference>
<keyword evidence="5 9" id="KW-0687">Ribonucleoprotein</keyword>
<dbReference type="PANTHER" id="PTHR48277:SF1">
    <property type="entry name" value="MITOCHONDRIAL RIBOSOMAL PROTEIN S5"/>
    <property type="match status" value="1"/>
</dbReference>
<dbReference type="InterPro" id="IPR048584">
    <property type="entry name" value="Ribosomal_uS5m_N"/>
</dbReference>
<dbReference type="Gene3D" id="3.30.230.10">
    <property type="match status" value="1"/>
</dbReference>
<organism evidence="12 13">
    <name type="scientific">Glossina austeni</name>
    <name type="common">Savannah tsetse fly</name>
    <dbReference type="NCBI Taxonomy" id="7395"/>
    <lineage>
        <taxon>Eukaryota</taxon>
        <taxon>Metazoa</taxon>
        <taxon>Ecdysozoa</taxon>
        <taxon>Arthropoda</taxon>
        <taxon>Hexapoda</taxon>
        <taxon>Insecta</taxon>
        <taxon>Pterygota</taxon>
        <taxon>Neoptera</taxon>
        <taxon>Endopterygota</taxon>
        <taxon>Diptera</taxon>
        <taxon>Brachycera</taxon>
        <taxon>Muscomorpha</taxon>
        <taxon>Hippoboscoidea</taxon>
        <taxon>Glossinidae</taxon>
        <taxon>Glossina</taxon>
    </lineage>
</organism>
<dbReference type="SUPFAM" id="SSF54211">
    <property type="entry name" value="Ribosomal protein S5 domain 2-like"/>
    <property type="match status" value="1"/>
</dbReference>